<name>A0A6A7AQD8_9PLEO</name>
<dbReference type="EMBL" id="MU006382">
    <property type="protein sequence ID" value="KAF2844418.1"/>
    <property type="molecule type" value="Genomic_DNA"/>
</dbReference>
<dbReference type="AlphaFoldDB" id="A0A6A7AQD8"/>
<keyword evidence="3" id="KW-1185">Reference proteome</keyword>
<reference evidence="2" key="1">
    <citation type="submission" date="2020-01" db="EMBL/GenBank/DDBJ databases">
        <authorList>
            <consortium name="DOE Joint Genome Institute"/>
            <person name="Haridas S."/>
            <person name="Albert R."/>
            <person name="Binder M."/>
            <person name="Bloem J."/>
            <person name="Labutti K."/>
            <person name="Salamov A."/>
            <person name="Andreopoulos B."/>
            <person name="Baker S.E."/>
            <person name="Barry K."/>
            <person name="Bills G."/>
            <person name="Bluhm B.H."/>
            <person name="Cannon C."/>
            <person name="Castanera R."/>
            <person name="Culley D.E."/>
            <person name="Daum C."/>
            <person name="Ezra D."/>
            <person name="Gonzalez J.B."/>
            <person name="Henrissat B."/>
            <person name="Kuo A."/>
            <person name="Liang C."/>
            <person name="Lipzen A."/>
            <person name="Lutzoni F."/>
            <person name="Magnuson J."/>
            <person name="Mondo S."/>
            <person name="Nolan M."/>
            <person name="Ohm R."/>
            <person name="Pangilinan J."/>
            <person name="Park H.-J."/>
            <person name="Ramirez L."/>
            <person name="Alfaro M."/>
            <person name="Sun H."/>
            <person name="Tritt A."/>
            <person name="Yoshinaga Y."/>
            <person name="Zwiers L.-H."/>
            <person name="Turgeon B.G."/>
            <person name="Goodwin S.B."/>
            <person name="Spatafora J.W."/>
            <person name="Crous P.W."/>
            <person name="Grigoriev I.V."/>
        </authorList>
    </citation>
    <scope>NUCLEOTIDE SEQUENCE</scope>
    <source>
        <strain evidence="2">IPT5</strain>
    </source>
</reference>
<gene>
    <name evidence="2" type="ORF">T440DRAFT_473409</name>
</gene>
<sequence length="140" mass="15038">MDAQCAANVRHSVRLTNSCLATTRVSLDAEEPLPSSGASLIQTLPSHTNHCSVEMPHEVVSPTSEEPVSGHCRSFSQSDHAPTKPDTNKSTVILEHDQIPVDASTLPSACISDLDLGPDAMFDIQLFDMSPRSRCLDIGL</sequence>
<protein>
    <submittedName>
        <fullName evidence="2">Uncharacterized protein</fullName>
    </submittedName>
</protein>
<organism evidence="2 3">
    <name type="scientific">Plenodomus tracheiphilus IPT5</name>
    <dbReference type="NCBI Taxonomy" id="1408161"/>
    <lineage>
        <taxon>Eukaryota</taxon>
        <taxon>Fungi</taxon>
        <taxon>Dikarya</taxon>
        <taxon>Ascomycota</taxon>
        <taxon>Pezizomycotina</taxon>
        <taxon>Dothideomycetes</taxon>
        <taxon>Pleosporomycetidae</taxon>
        <taxon>Pleosporales</taxon>
        <taxon>Pleosporineae</taxon>
        <taxon>Leptosphaeriaceae</taxon>
        <taxon>Plenodomus</taxon>
    </lineage>
</organism>
<evidence type="ECO:0000313" key="3">
    <source>
        <dbReference type="Proteomes" id="UP000799423"/>
    </source>
</evidence>
<evidence type="ECO:0000256" key="1">
    <source>
        <dbReference type="SAM" id="MobiDB-lite"/>
    </source>
</evidence>
<feature type="region of interest" description="Disordered" evidence="1">
    <location>
        <begin position="57"/>
        <end position="88"/>
    </location>
</feature>
<evidence type="ECO:0000313" key="2">
    <source>
        <dbReference type="EMBL" id="KAF2844418.1"/>
    </source>
</evidence>
<accession>A0A6A7AQD8</accession>
<proteinExistence type="predicted"/>
<dbReference type="Proteomes" id="UP000799423">
    <property type="component" value="Unassembled WGS sequence"/>
</dbReference>